<gene>
    <name evidence="3" type="ORF">ACFSJG_17170</name>
</gene>
<feature type="region of interest" description="Disordered" evidence="1">
    <location>
        <begin position="253"/>
        <end position="281"/>
    </location>
</feature>
<proteinExistence type="predicted"/>
<dbReference type="RefSeq" id="WP_378486430.1">
    <property type="nucleotide sequence ID" value="NZ_JBHUFB010000012.1"/>
</dbReference>
<dbReference type="Pfam" id="PF02720">
    <property type="entry name" value="DUF222"/>
    <property type="match status" value="1"/>
</dbReference>
<protein>
    <submittedName>
        <fullName evidence="3">DUF222 domain-containing protein</fullName>
    </submittedName>
</protein>
<reference evidence="4" key="1">
    <citation type="journal article" date="2019" name="Int. J. Syst. Evol. Microbiol.">
        <title>The Global Catalogue of Microorganisms (GCM) 10K type strain sequencing project: providing services to taxonomists for standard genome sequencing and annotation.</title>
        <authorList>
            <consortium name="The Broad Institute Genomics Platform"/>
            <consortium name="The Broad Institute Genome Sequencing Center for Infectious Disease"/>
            <person name="Wu L."/>
            <person name="Ma J."/>
        </authorList>
    </citation>
    <scope>NUCLEOTIDE SEQUENCE [LARGE SCALE GENOMIC DNA]</scope>
    <source>
        <strain evidence="4">DT72</strain>
    </source>
</reference>
<evidence type="ECO:0000313" key="4">
    <source>
        <dbReference type="Proteomes" id="UP001597286"/>
    </source>
</evidence>
<dbReference type="SMART" id="SM00507">
    <property type="entry name" value="HNHc"/>
    <property type="match status" value="1"/>
</dbReference>
<feature type="domain" description="HNH nuclease" evidence="2">
    <location>
        <begin position="407"/>
        <end position="464"/>
    </location>
</feature>
<dbReference type="CDD" id="cd00085">
    <property type="entry name" value="HNHc"/>
    <property type="match status" value="1"/>
</dbReference>
<evidence type="ECO:0000259" key="2">
    <source>
        <dbReference type="SMART" id="SM00507"/>
    </source>
</evidence>
<dbReference type="Proteomes" id="UP001597286">
    <property type="component" value="Unassembled WGS sequence"/>
</dbReference>
<organism evidence="3 4">
    <name type="scientific">Rhodococcus gannanensis</name>
    <dbReference type="NCBI Taxonomy" id="1960308"/>
    <lineage>
        <taxon>Bacteria</taxon>
        <taxon>Bacillati</taxon>
        <taxon>Actinomycetota</taxon>
        <taxon>Actinomycetes</taxon>
        <taxon>Mycobacteriales</taxon>
        <taxon>Nocardiaceae</taxon>
        <taxon>Rhodococcus</taxon>
    </lineage>
</organism>
<sequence length="582" mass="62887">MFELGDSTETPGAVASGLLSRLPESDWTGALREHHAAVARAQFTETDAVTTLYLARCAEDARLGRNDAVQGEFVGAEVGHILRLTERSAQRLIELGLDLRWRLHRTSIVFSAGGIDQARAFAISDALANVSPNKVDLIEQLLLDDAEHLNTTTLRAKARRLIARHDPDGAAERRRRAEDDRDVRIRANDDGTCAVEGTLPGPAGQVVAMRLRAMCFDACGHDPRTFAQRRADALVALAEGGTRLECLCGRSDCTKQSPAEPETAPPTDHEASSGISNPAALPPLPPATVHVSVNVTTLLGLDDLPGFLAGHGAIDADLAREIASDATWRKMLTLNDTDRTAIVDALADQIVEPDTAGDTARASTRHLPHGPILGIGRALKSAGVTPTAIRARTKNHREHLTYRPSTRLADVVRARDGHCRFPGCVVRARSCDLDHTVPFDHDDPVAGGRTTEQNLACLCRRHHRLKTEGLWTVRQLGGGRLEWTTPARDTVTTTPGGAASADEEIAAALGLTLTDSATLERHFGPHRGRDAASDLYFLIELHQPVPSRAFDLRRVVIPQQDVLITVPATVRTRTPEADPAPF</sequence>
<evidence type="ECO:0000256" key="1">
    <source>
        <dbReference type="SAM" id="MobiDB-lite"/>
    </source>
</evidence>
<evidence type="ECO:0000313" key="3">
    <source>
        <dbReference type="EMBL" id="MFD1813954.1"/>
    </source>
</evidence>
<dbReference type="InterPro" id="IPR003870">
    <property type="entry name" value="DUF222"/>
</dbReference>
<dbReference type="InterPro" id="IPR003615">
    <property type="entry name" value="HNH_nuc"/>
</dbReference>
<accession>A0ABW4P6P1</accession>
<dbReference type="EMBL" id="JBHUFB010000012">
    <property type="protein sequence ID" value="MFD1813954.1"/>
    <property type="molecule type" value="Genomic_DNA"/>
</dbReference>
<dbReference type="Gene3D" id="1.10.30.50">
    <property type="match status" value="1"/>
</dbReference>
<keyword evidence="4" id="KW-1185">Reference proteome</keyword>
<name>A0ABW4P6P1_9NOCA</name>
<comment type="caution">
    <text evidence="3">The sequence shown here is derived from an EMBL/GenBank/DDBJ whole genome shotgun (WGS) entry which is preliminary data.</text>
</comment>